<reference evidence="1" key="1">
    <citation type="submission" date="2021-06" db="EMBL/GenBank/DDBJ databases">
        <authorList>
            <person name="Kallberg Y."/>
            <person name="Tangrot J."/>
            <person name="Rosling A."/>
        </authorList>
    </citation>
    <scope>NUCLEOTIDE SEQUENCE</scope>
    <source>
        <strain evidence="1">IL203A</strain>
    </source>
</reference>
<feature type="non-terminal residue" evidence="1">
    <location>
        <position position="87"/>
    </location>
</feature>
<accession>A0ACA9QEA2</accession>
<gene>
    <name evidence="1" type="ORF">DHETER_LOCUS14281</name>
</gene>
<sequence>MPPRKSKTTKRRSNISMTRRPTVIKRSRVNRTGKDYWRHEFKQRIKFLKRWKLRFPGKDKKFFDDKIEKIGRWKQVVENSTESKNIF</sequence>
<evidence type="ECO:0000313" key="2">
    <source>
        <dbReference type="Proteomes" id="UP000789702"/>
    </source>
</evidence>
<comment type="caution">
    <text evidence="1">The sequence shown here is derived from an EMBL/GenBank/DDBJ whole genome shotgun (WGS) entry which is preliminary data.</text>
</comment>
<protein>
    <submittedName>
        <fullName evidence="1">4862_t:CDS:1</fullName>
    </submittedName>
</protein>
<proteinExistence type="predicted"/>
<keyword evidence="2" id="KW-1185">Reference proteome</keyword>
<evidence type="ECO:0000313" key="1">
    <source>
        <dbReference type="EMBL" id="CAG8744884.1"/>
    </source>
</evidence>
<organism evidence="1 2">
    <name type="scientific">Dentiscutata heterogama</name>
    <dbReference type="NCBI Taxonomy" id="1316150"/>
    <lineage>
        <taxon>Eukaryota</taxon>
        <taxon>Fungi</taxon>
        <taxon>Fungi incertae sedis</taxon>
        <taxon>Mucoromycota</taxon>
        <taxon>Glomeromycotina</taxon>
        <taxon>Glomeromycetes</taxon>
        <taxon>Diversisporales</taxon>
        <taxon>Gigasporaceae</taxon>
        <taxon>Dentiscutata</taxon>
    </lineage>
</organism>
<name>A0ACA9QEA2_9GLOM</name>
<dbReference type="EMBL" id="CAJVPU010043016">
    <property type="protein sequence ID" value="CAG8744884.1"/>
    <property type="molecule type" value="Genomic_DNA"/>
</dbReference>
<dbReference type="Proteomes" id="UP000789702">
    <property type="component" value="Unassembled WGS sequence"/>
</dbReference>